<dbReference type="SMART" id="SM00257">
    <property type="entry name" value="LysM"/>
    <property type="match status" value="1"/>
</dbReference>
<dbReference type="InterPro" id="IPR036779">
    <property type="entry name" value="LysM_dom_sf"/>
</dbReference>
<dbReference type="PROSITE" id="PS51782">
    <property type="entry name" value="LYSM"/>
    <property type="match status" value="1"/>
</dbReference>
<dbReference type="InterPro" id="IPR023346">
    <property type="entry name" value="Lysozyme-like_dom_sf"/>
</dbReference>
<dbReference type="OrthoDB" id="1404170at2"/>
<feature type="region of interest" description="Disordered" evidence="3">
    <location>
        <begin position="119"/>
        <end position="176"/>
    </location>
</feature>
<dbReference type="Pfam" id="PF06737">
    <property type="entry name" value="Transglycosylas"/>
    <property type="match status" value="1"/>
</dbReference>
<evidence type="ECO:0000313" key="6">
    <source>
        <dbReference type="EMBL" id="OZM70542.1"/>
    </source>
</evidence>
<dbReference type="InterPro" id="IPR018392">
    <property type="entry name" value="LysM"/>
</dbReference>
<dbReference type="Gene3D" id="3.10.350.10">
    <property type="entry name" value="LysM domain"/>
    <property type="match status" value="1"/>
</dbReference>
<reference evidence="6 7" key="1">
    <citation type="submission" date="2017-07" db="EMBL/GenBank/DDBJ databases">
        <title>Amycolatopsis antarcticus sp. nov., isolated from the surface of an Antarcticus brown macroalga.</title>
        <authorList>
            <person name="Wang J."/>
            <person name="Leiva S."/>
            <person name="Huang J."/>
            <person name="Huang Y."/>
        </authorList>
    </citation>
    <scope>NUCLEOTIDE SEQUENCE [LARGE SCALE GENOMIC DNA]</scope>
    <source>
        <strain evidence="6 7">AU-G6</strain>
    </source>
</reference>
<sequence length="223" mass="23022">MAYRGKHRKASAASRHIARVAVAGMAVGAPLAIAATPAQAEGTNWDAIAQCESGNNWSTNTGNGYSGGLQFSPSTWKAYGGQGSAHNASRDEQIAVAERVKQGQGIGAWPVCGKKAGASGSYSAKNSEGSKSQQKKSTPKKAEKSTSKQQSKKAAPQQKSTAPATGVATSNPAGDYTVQAGDTLAKIAQQNNVEGGFAKLQQLNDQFIPNADFIVVGQKIATK</sequence>
<evidence type="ECO:0000259" key="5">
    <source>
        <dbReference type="PROSITE" id="PS51782"/>
    </source>
</evidence>
<evidence type="ECO:0000256" key="4">
    <source>
        <dbReference type="SAM" id="SignalP"/>
    </source>
</evidence>
<feature type="compositionally biased region" description="Low complexity" evidence="3">
    <location>
        <begin position="147"/>
        <end position="165"/>
    </location>
</feature>
<feature type="signal peptide" evidence="4">
    <location>
        <begin position="1"/>
        <end position="40"/>
    </location>
</feature>
<evidence type="ECO:0000256" key="1">
    <source>
        <dbReference type="ARBA" id="ARBA00010830"/>
    </source>
</evidence>
<evidence type="ECO:0000256" key="2">
    <source>
        <dbReference type="ARBA" id="ARBA00022801"/>
    </source>
</evidence>
<dbReference type="InParanoid" id="A0A263CWN0"/>
<organism evidence="6 7">
    <name type="scientific">Amycolatopsis antarctica</name>
    <dbReference type="NCBI Taxonomy" id="1854586"/>
    <lineage>
        <taxon>Bacteria</taxon>
        <taxon>Bacillati</taxon>
        <taxon>Actinomycetota</taxon>
        <taxon>Actinomycetes</taxon>
        <taxon>Pseudonocardiales</taxon>
        <taxon>Pseudonocardiaceae</taxon>
        <taxon>Amycolatopsis</taxon>
    </lineage>
</organism>
<keyword evidence="4" id="KW-0732">Signal</keyword>
<dbReference type="Gene3D" id="1.10.530.10">
    <property type="match status" value="1"/>
</dbReference>
<dbReference type="GO" id="GO:0016787">
    <property type="term" value="F:hydrolase activity"/>
    <property type="evidence" value="ECO:0007669"/>
    <property type="project" value="UniProtKB-KW"/>
</dbReference>
<feature type="compositionally biased region" description="Polar residues" evidence="3">
    <location>
        <begin position="120"/>
        <end position="129"/>
    </location>
</feature>
<dbReference type="Proteomes" id="UP000242444">
    <property type="component" value="Unassembled WGS sequence"/>
</dbReference>
<gene>
    <name evidence="6" type="ORF">CFN78_24345</name>
</gene>
<dbReference type="CDD" id="cd13925">
    <property type="entry name" value="RPF"/>
    <property type="match status" value="1"/>
</dbReference>
<dbReference type="SUPFAM" id="SSF53955">
    <property type="entry name" value="Lysozyme-like"/>
    <property type="match status" value="1"/>
</dbReference>
<comment type="similarity">
    <text evidence="1">Belongs to the transglycosylase family. Rpf subfamily.</text>
</comment>
<accession>A0A263CWN0</accession>
<keyword evidence="7" id="KW-1185">Reference proteome</keyword>
<evidence type="ECO:0000313" key="7">
    <source>
        <dbReference type="Proteomes" id="UP000242444"/>
    </source>
</evidence>
<dbReference type="AlphaFoldDB" id="A0A263CWN0"/>
<evidence type="ECO:0000256" key="3">
    <source>
        <dbReference type="SAM" id="MobiDB-lite"/>
    </source>
</evidence>
<protein>
    <submittedName>
        <fullName evidence="6">Transglycosylase</fullName>
    </submittedName>
</protein>
<dbReference type="CDD" id="cd00118">
    <property type="entry name" value="LysM"/>
    <property type="match status" value="1"/>
</dbReference>
<dbReference type="EMBL" id="NKYE01000019">
    <property type="protein sequence ID" value="OZM70542.1"/>
    <property type="molecule type" value="Genomic_DNA"/>
</dbReference>
<dbReference type="SUPFAM" id="SSF54106">
    <property type="entry name" value="LysM domain"/>
    <property type="match status" value="1"/>
</dbReference>
<proteinExistence type="inferred from homology"/>
<dbReference type="Pfam" id="PF01476">
    <property type="entry name" value="LysM"/>
    <property type="match status" value="1"/>
</dbReference>
<dbReference type="RefSeq" id="WP_094865353.1">
    <property type="nucleotide sequence ID" value="NZ_NKYE01000019.1"/>
</dbReference>
<feature type="domain" description="LysM" evidence="5">
    <location>
        <begin position="174"/>
        <end position="222"/>
    </location>
</feature>
<name>A0A263CWN0_9PSEU</name>
<keyword evidence="2" id="KW-0378">Hydrolase</keyword>
<dbReference type="InterPro" id="IPR010618">
    <property type="entry name" value="RPF"/>
</dbReference>
<comment type="caution">
    <text evidence="6">The sequence shown here is derived from an EMBL/GenBank/DDBJ whole genome shotgun (WGS) entry which is preliminary data.</text>
</comment>
<feature type="chain" id="PRO_5013192966" evidence="4">
    <location>
        <begin position="41"/>
        <end position="223"/>
    </location>
</feature>